<reference evidence="6 7" key="1">
    <citation type="submission" date="2014-10" db="EMBL/GenBank/DDBJ databases">
        <title>Draft genome of anammox bacterium scalindua brodae, obtained using differential coverage binning of sequence data from two enrichment reactors.</title>
        <authorList>
            <person name="Speth D.R."/>
            <person name="Russ L."/>
            <person name="Kartal B."/>
            <person name="Op den Camp H.J."/>
            <person name="Dutilh B.E."/>
            <person name="Jetten M.S."/>
        </authorList>
    </citation>
    <scope>NUCLEOTIDE SEQUENCE [LARGE SCALE GENOMIC DNA]</scope>
    <source>
        <strain evidence="6">RU1</strain>
    </source>
</reference>
<dbReference type="Proteomes" id="UP000030652">
    <property type="component" value="Unassembled WGS sequence"/>
</dbReference>
<dbReference type="Gene3D" id="2.40.30.10">
    <property type="entry name" value="Translation factors"/>
    <property type="match status" value="1"/>
</dbReference>
<dbReference type="eggNOG" id="COG2081">
    <property type="taxonomic scope" value="Bacteria"/>
</dbReference>
<dbReference type="InterPro" id="IPR023166">
    <property type="entry name" value="BaiN-like_dom_sf"/>
</dbReference>
<dbReference type="InterPro" id="IPR055178">
    <property type="entry name" value="RsdA/BaiN/AoA(So)-like_dom"/>
</dbReference>
<dbReference type="EMBL" id="JRYO01000184">
    <property type="protein sequence ID" value="KHE91692.1"/>
    <property type="molecule type" value="Genomic_DNA"/>
</dbReference>
<dbReference type="SUPFAM" id="SSF51905">
    <property type="entry name" value="FAD/NAD(P)-binding domain"/>
    <property type="match status" value="1"/>
</dbReference>
<sequence>MKNYDVVIIGAGASGLMCALAAGQRGRKVLVLEHTERMGNKILISGGGSCNFTNLYLKSEHYISGNPHFCKSALSRFSQHNFISLAEKHNISYQQRQLGQLFCNGNAVEILNLLLEECRLSDVKIQNRSTIKKIEKDNYFTVMTNSKNYVTESLVIATGGLSMPTIGATGFGYEVAGQFGLKVLSRQPGLVPLTFSNNDLENFSDLSGISADAAVSCNGQSFRDSILFTHRGVSGPVILQISNYWQPGDEVIINLLPDVDLAKTIKQWQKERPKTELKNLIGELITRRVANRWLELWYYNKPVNQYKEKEINEVADIFHAWHIRPSGTEGYRVAEVTRGGVDTNELSSKTFEARKMKGLYFIGEVVDVTGWLGGYNLQWAWSSGFCAGQFV</sequence>
<evidence type="ECO:0000256" key="1">
    <source>
        <dbReference type="ARBA" id="ARBA00001974"/>
    </source>
</evidence>
<evidence type="ECO:0000256" key="2">
    <source>
        <dbReference type="ARBA" id="ARBA00022630"/>
    </source>
</evidence>
<keyword evidence="2" id="KW-0285">Flavoprotein</keyword>
<keyword evidence="6" id="KW-0560">Oxidoreductase</keyword>
<accession>A0A0B0EF02</accession>
<dbReference type="Pfam" id="PF22780">
    <property type="entry name" value="HI0933_like_1st"/>
    <property type="match status" value="1"/>
</dbReference>
<feature type="domain" description="RsdA/BaiN/AoA(So)-like insert" evidence="5">
    <location>
        <begin position="187"/>
        <end position="336"/>
    </location>
</feature>
<evidence type="ECO:0000313" key="6">
    <source>
        <dbReference type="EMBL" id="KHE91692.1"/>
    </source>
</evidence>
<dbReference type="Gene3D" id="3.50.50.60">
    <property type="entry name" value="FAD/NAD(P)-binding domain"/>
    <property type="match status" value="1"/>
</dbReference>
<dbReference type="InterPro" id="IPR057661">
    <property type="entry name" value="RsdA/BaiN/AoA(So)_Rossmann"/>
</dbReference>
<comment type="caution">
    <text evidence="6">The sequence shown here is derived from an EMBL/GenBank/DDBJ whole genome shotgun (WGS) entry which is preliminary data.</text>
</comment>
<evidence type="ECO:0000313" key="7">
    <source>
        <dbReference type="Proteomes" id="UP000030652"/>
    </source>
</evidence>
<dbReference type="InterPro" id="IPR004792">
    <property type="entry name" value="BaiN-like"/>
</dbReference>
<dbReference type="InterPro" id="IPR036188">
    <property type="entry name" value="FAD/NAD-bd_sf"/>
</dbReference>
<dbReference type="PRINTS" id="PR00368">
    <property type="entry name" value="FADPNR"/>
</dbReference>
<protein>
    <submittedName>
        <fullName evidence="6">Flavocytochrome C fumarate reductase</fullName>
        <ecNumber evidence="6">1.3.1.6</ecNumber>
    </submittedName>
</protein>
<dbReference type="Gene3D" id="1.10.8.260">
    <property type="entry name" value="HI0933 insert domain-like"/>
    <property type="match status" value="1"/>
</dbReference>
<name>A0A0B0EF02_9BACT</name>
<dbReference type="PANTHER" id="PTHR42887:SF2">
    <property type="entry name" value="OS12G0638800 PROTEIN"/>
    <property type="match status" value="1"/>
</dbReference>
<feature type="domain" description="RsdA/BaiN/AoA(So)-like Rossmann fold-like" evidence="4">
    <location>
        <begin position="5"/>
        <end position="389"/>
    </location>
</feature>
<evidence type="ECO:0000259" key="4">
    <source>
        <dbReference type="Pfam" id="PF03486"/>
    </source>
</evidence>
<evidence type="ECO:0000259" key="5">
    <source>
        <dbReference type="Pfam" id="PF22780"/>
    </source>
</evidence>
<comment type="cofactor">
    <cofactor evidence="1">
        <name>FAD</name>
        <dbReference type="ChEBI" id="CHEBI:57692"/>
    </cofactor>
</comment>
<dbReference type="AlphaFoldDB" id="A0A0B0EF02"/>
<dbReference type="EC" id="1.3.1.6" evidence="6"/>
<dbReference type="PANTHER" id="PTHR42887">
    <property type="entry name" value="OS12G0638800 PROTEIN"/>
    <property type="match status" value="1"/>
</dbReference>
<proteinExistence type="predicted"/>
<dbReference type="GO" id="GO:0016156">
    <property type="term" value="F:fumarate reductase (NADH) activity"/>
    <property type="evidence" value="ECO:0007669"/>
    <property type="project" value="UniProtKB-EC"/>
</dbReference>
<gene>
    <name evidence="6" type="primary">fR</name>
    <name evidence="6" type="ORF">SCABRO_02581</name>
</gene>
<organism evidence="6 7">
    <name type="scientific">Candidatus Scalindua brodae</name>
    <dbReference type="NCBI Taxonomy" id="237368"/>
    <lineage>
        <taxon>Bacteria</taxon>
        <taxon>Pseudomonadati</taxon>
        <taxon>Planctomycetota</taxon>
        <taxon>Candidatus Brocadiia</taxon>
        <taxon>Candidatus Brocadiales</taxon>
        <taxon>Candidatus Scalinduaceae</taxon>
        <taxon>Candidatus Scalindua</taxon>
    </lineage>
</organism>
<dbReference type="PATRIC" id="fig|237368.3.peg.2791"/>
<dbReference type="SUPFAM" id="SSF160996">
    <property type="entry name" value="HI0933 insert domain-like"/>
    <property type="match status" value="1"/>
</dbReference>
<keyword evidence="3" id="KW-0274">FAD</keyword>
<dbReference type="NCBIfam" id="TIGR00275">
    <property type="entry name" value="aminoacetone oxidase family FAD-binding enzyme"/>
    <property type="match status" value="1"/>
</dbReference>
<evidence type="ECO:0000256" key="3">
    <source>
        <dbReference type="ARBA" id="ARBA00022827"/>
    </source>
</evidence>
<dbReference type="PRINTS" id="PR00411">
    <property type="entry name" value="PNDRDTASEI"/>
</dbReference>
<dbReference type="Pfam" id="PF03486">
    <property type="entry name" value="HI0933_like"/>
    <property type="match status" value="1"/>
</dbReference>